<feature type="region of interest" description="Disordered" evidence="1">
    <location>
        <begin position="48"/>
        <end position="71"/>
    </location>
</feature>
<dbReference type="EMBL" id="JAAALK010001687">
    <property type="protein sequence ID" value="KAG8040794.1"/>
    <property type="molecule type" value="Genomic_DNA"/>
</dbReference>
<organism evidence="2 3">
    <name type="scientific">Zizania palustris</name>
    <name type="common">Northern wild rice</name>
    <dbReference type="NCBI Taxonomy" id="103762"/>
    <lineage>
        <taxon>Eukaryota</taxon>
        <taxon>Viridiplantae</taxon>
        <taxon>Streptophyta</taxon>
        <taxon>Embryophyta</taxon>
        <taxon>Tracheophyta</taxon>
        <taxon>Spermatophyta</taxon>
        <taxon>Magnoliopsida</taxon>
        <taxon>Liliopsida</taxon>
        <taxon>Poales</taxon>
        <taxon>Poaceae</taxon>
        <taxon>BOP clade</taxon>
        <taxon>Oryzoideae</taxon>
        <taxon>Oryzeae</taxon>
        <taxon>Zizaniinae</taxon>
        <taxon>Zizania</taxon>
    </lineage>
</organism>
<feature type="compositionally biased region" description="Acidic residues" evidence="1">
    <location>
        <begin position="118"/>
        <end position="148"/>
    </location>
</feature>
<feature type="compositionally biased region" description="Polar residues" evidence="1">
    <location>
        <begin position="48"/>
        <end position="69"/>
    </location>
</feature>
<name>A0A8J5RIP8_ZIZPA</name>
<evidence type="ECO:0000313" key="3">
    <source>
        <dbReference type="Proteomes" id="UP000729402"/>
    </source>
</evidence>
<evidence type="ECO:0000313" key="2">
    <source>
        <dbReference type="EMBL" id="KAG8040794.1"/>
    </source>
</evidence>
<evidence type="ECO:0000256" key="1">
    <source>
        <dbReference type="SAM" id="MobiDB-lite"/>
    </source>
</evidence>
<gene>
    <name evidence="2" type="ORF">GUJ93_ZPchr0401g2646</name>
</gene>
<comment type="caution">
    <text evidence="2">The sequence shown here is derived from an EMBL/GenBank/DDBJ whole genome shotgun (WGS) entry which is preliminary data.</text>
</comment>
<reference evidence="2" key="2">
    <citation type="submission" date="2021-02" db="EMBL/GenBank/DDBJ databases">
        <authorList>
            <person name="Kimball J.A."/>
            <person name="Haas M.W."/>
            <person name="Macchietto M."/>
            <person name="Kono T."/>
            <person name="Duquette J."/>
            <person name="Shao M."/>
        </authorList>
    </citation>
    <scope>NUCLEOTIDE SEQUENCE</scope>
    <source>
        <tissue evidence="2">Fresh leaf tissue</tissue>
    </source>
</reference>
<reference evidence="2" key="1">
    <citation type="journal article" date="2021" name="bioRxiv">
        <title>Whole Genome Assembly and Annotation of Northern Wild Rice, Zizania palustris L., Supports a Whole Genome Duplication in the Zizania Genus.</title>
        <authorList>
            <person name="Haas M."/>
            <person name="Kono T."/>
            <person name="Macchietto M."/>
            <person name="Millas R."/>
            <person name="McGilp L."/>
            <person name="Shao M."/>
            <person name="Duquette J."/>
            <person name="Hirsch C.N."/>
            <person name="Kimball J."/>
        </authorList>
    </citation>
    <scope>NUCLEOTIDE SEQUENCE</scope>
    <source>
        <tissue evidence="2">Fresh leaf tissue</tissue>
    </source>
</reference>
<feature type="region of interest" description="Disordered" evidence="1">
    <location>
        <begin position="101"/>
        <end position="148"/>
    </location>
</feature>
<protein>
    <submittedName>
        <fullName evidence="2">Uncharacterized protein</fullName>
    </submittedName>
</protein>
<proteinExistence type="predicted"/>
<accession>A0A8J5RIP8</accession>
<sequence>MPVVEPLLDEASPHAPPPAIPIIPPEVTLIALVPIIPGPPPSLAVPTQHPTLASPTPPAHTTTVSTSGPSMIDAPDLRSILHIPPVVHSMATAMPKYVIIDDEEEDHDDHSSINYDDIIVDDEQDGASMDEEEDEDTEEIEPMTDGEE</sequence>
<dbReference type="AlphaFoldDB" id="A0A8J5RIP8"/>
<keyword evidence="3" id="KW-1185">Reference proteome</keyword>
<dbReference type="Proteomes" id="UP000729402">
    <property type="component" value="Unassembled WGS sequence"/>
</dbReference>